<dbReference type="EMBL" id="NMQU01000156">
    <property type="protein sequence ID" value="OXM43246.1"/>
    <property type="molecule type" value="Genomic_DNA"/>
</dbReference>
<dbReference type="GO" id="GO:0030288">
    <property type="term" value="C:outer membrane-bounded periplasmic space"/>
    <property type="evidence" value="ECO:0007669"/>
    <property type="project" value="TreeGrafter"/>
</dbReference>
<evidence type="ECO:0000313" key="6">
    <source>
        <dbReference type="EMBL" id="OXM43246.1"/>
    </source>
</evidence>
<dbReference type="GO" id="GO:0030976">
    <property type="term" value="F:thiamine pyrophosphate binding"/>
    <property type="evidence" value="ECO:0007669"/>
    <property type="project" value="TreeGrafter"/>
</dbReference>
<evidence type="ECO:0000256" key="3">
    <source>
        <dbReference type="ARBA" id="ARBA00022729"/>
    </source>
</evidence>
<dbReference type="PANTHER" id="PTHR30006:SF3">
    <property type="entry name" value="THIAMINE-BINDING PERIPLASMIC PROTEIN"/>
    <property type="match status" value="1"/>
</dbReference>
<dbReference type="OrthoDB" id="9815444at2"/>
<evidence type="ECO:0000256" key="1">
    <source>
        <dbReference type="ARBA" id="ARBA00004418"/>
    </source>
</evidence>
<dbReference type="Pfam" id="PF13416">
    <property type="entry name" value="SBP_bac_8"/>
    <property type="match status" value="1"/>
</dbReference>
<dbReference type="RefSeq" id="WP_020636764.1">
    <property type="nucleotide sequence ID" value="NZ_KB913032.1"/>
</dbReference>
<dbReference type="PANTHER" id="PTHR30006">
    <property type="entry name" value="THIAMINE-BINDING PERIPLASMIC PROTEIN-RELATED"/>
    <property type="match status" value="1"/>
</dbReference>
<evidence type="ECO:0000256" key="4">
    <source>
        <dbReference type="ARBA" id="ARBA00022764"/>
    </source>
</evidence>
<dbReference type="Proteomes" id="UP000215563">
    <property type="component" value="Unassembled WGS sequence"/>
</dbReference>
<gene>
    <name evidence="6" type="ORF">CFP75_39280</name>
</gene>
<keyword evidence="4" id="KW-0574">Periplasm</keyword>
<dbReference type="SUPFAM" id="SSF53850">
    <property type="entry name" value="Periplasmic binding protein-like II"/>
    <property type="match status" value="1"/>
</dbReference>
<organism evidence="6 7">
    <name type="scientific">Amycolatopsis alba DSM 44262</name>
    <dbReference type="NCBI Taxonomy" id="1125972"/>
    <lineage>
        <taxon>Bacteria</taxon>
        <taxon>Bacillati</taxon>
        <taxon>Actinomycetota</taxon>
        <taxon>Actinomycetes</taxon>
        <taxon>Pseudonocardiales</taxon>
        <taxon>Pseudonocardiaceae</taxon>
        <taxon>Amycolatopsis</taxon>
    </lineage>
</organism>
<reference evidence="6 7" key="1">
    <citation type="submission" date="2017-07" db="EMBL/GenBank/DDBJ databases">
        <title>Amycolatopsis alba DSM 44262 Genome sequencing and assembly.</title>
        <authorList>
            <person name="Kaur N."/>
            <person name="Mayilraj S."/>
        </authorList>
    </citation>
    <scope>NUCLEOTIDE SEQUENCE [LARGE SCALE GENOMIC DNA]</scope>
    <source>
        <strain evidence="6 7">DSM 44262</strain>
    </source>
</reference>
<keyword evidence="7" id="KW-1185">Reference proteome</keyword>
<dbReference type="GO" id="GO:0030975">
    <property type="term" value="F:thiamine binding"/>
    <property type="evidence" value="ECO:0007669"/>
    <property type="project" value="TreeGrafter"/>
</dbReference>
<evidence type="ECO:0000313" key="7">
    <source>
        <dbReference type="Proteomes" id="UP000215563"/>
    </source>
</evidence>
<comment type="subcellular location">
    <subcellularLocation>
        <location evidence="1">Periplasm</location>
    </subcellularLocation>
</comment>
<comment type="caution">
    <text evidence="6">The sequence shown here is derived from an EMBL/GenBank/DDBJ whole genome shotgun (WGS) entry which is preliminary data.</text>
</comment>
<accession>A0A229R9C7</accession>
<dbReference type="Gene3D" id="3.40.190.10">
    <property type="entry name" value="Periplasmic binding protein-like II"/>
    <property type="match status" value="2"/>
</dbReference>
<name>A0A229R9C7_AMYAL</name>
<feature type="signal peptide" evidence="5">
    <location>
        <begin position="1"/>
        <end position="25"/>
    </location>
</feature>
<dbReference type="GO" id="GO:0015888">
    <property type="term" value="P:thiamine transport"/>
    <property type="evidence" value="ECO:0007669"/>
    <property type="project" value="TreeGrafter"/>
</dbReference>
<dbReference type="PROSITE" id="PS51257">
    <property type="entry name" value="PROKAR_LIPOPROTEIN"/>
    <property type="match status" value="1"/>
</dbReference>
<feature type="chain" id="PRO_5011317274" evidence="5">
    <location>
        <begin position="26"/>
        <end position="348"/>
    </location>
</feature>
<protein>
    <submittedName>
        <fullName evidence="6">Polyamine ABC transporter substrate-binding protein</fullName>
    </submittedName>
</protein>
<keyword evidence="2" id="KW-0813">Transport</keyword>
<dbReference type="InterPro" id="IPR006059">
    <property type="entry name" value="SBP"/>
</dbReference>
<keyword evidence="3 5" id="KW-0732">Signal</keyword>
<dbReference type="AlphaFoldDB" id="A0A229R9C7"/>
<evidence type="ECO:0000256" key="2">
    <source>
        <dbReference type="ARBA" id="ARBA00022448"/>
    </source>
</evidence>
<sequence>MRRRIPTLLSAALTVPLFVTGCAISEGGPNSLVFVSYGQGAYQAGQRSAWLDPYEKQTGTAVTIDGPSSNAKLKAMVEAGKVTWDVVDTDASAAAAVCGSLLEPVDMGPLAAGFPKGSLTDCGVPDAFFGMMLMYDTKAYGARPPSTMADFFDPKAFPGRRIIYGGDPSVGTIEAALLADGVPRDKLYPLDVPRALSLYDRIRPELTITTTYGDQQQRMAGGQADMALIVSARAFSLLKAGATNWKVVPGIPVPVTWDVLVVPKGTPRAEEAKRLIRFASEPRQAAAFAAAAGVGPANTAAPAPNTPIGRELDIWGDGKENLRVLSDVRWWAANRTALVKAWSDWRTG</sequence>
<proteinExistence type="predicted"/>
<evidence type="ECO:0000256" key="5">
    <source>
        <dbReference type="SAM" id="SignalP"/>
    </source>
</evidence>